<dbReference type="Proteomes" id="UP000469670">
    <property type="component" value="Unassembled WGS sequence"/>
</dbReference>
<evidence type="ECO:0000313" key="2">
    <source>
        <dbReference type="EMBL" id="NEC22975.1"/>
    </source>
</evidence>
<dbReference type="AlphaFoldDB" id="A0A7K3S641"/>
<dbReference type="InterPro" id="IPR018653">
    <property type="entry name" value="ScfR_C"/>
</dbReference>
<proteinExistence type="predicted"/>
<sequence length="52" mass="5661">DPRAATPIGLGCRICERRDCAQRARPPAGGRLAIDPDRRTYVPYPVEGAGLR</sequence>
<comment type="caution">
    <text evidence="2">The sequence shown here is derived from an EMBL/GenBank/DDBJ whole genome shotgun (WGS) entry which is preliminary data.</text>
</comment>
<dbReference type="EMBL" id="JAAGMP010001460">
    <property type="protein sequence ID" value="NEC22975.1"/>
    <property type="molecule type" value="Genomic_DNA"/>
</dbReference>
<dbReference type="Pfam" id="PF09856">
    <property type="entry name" value="ScfRs"/>
    <property type="match status" value="1"/>
</dbReference>
<accession>A0A7K3S641</accession>
<gene>
    <name evidence="2" type="ORF">G3I50_32725</name>
</gene>
<reference evidence="2 3" key="1">
    <citation type="submission" date="2020-01" db="EMBL/GenBank/DDBJ databases">
        <title>Insect and environment-associated Actinomycetes.</title>
        <authorList>
            <person name="Currrie C."/>
            <person name="Chevrette M."/>
            <person name="Carlson C."/>
            <person name="Stubbendieck R."/>
            <person name="Wendt-Pienkowski E."/>
        </authorList>
    </citation>
    <scope>NUCLEOTIDE SEQUENCE [LARGE SCALE GENOMIC DNA]</scope>
    <source>
        <strain evidence="2 3">SID7590</strain>
    </source>
</reference>
<dbReference type="RefSeq" id="WP_164207353.1">
    <property type="nucleotide sequence ID" value="NZ_JAAGMP010001460.1"/>
</dbReference>
<name>A0A7K3S641_9ACTN</name>
<evidence type="ECO:0000313" key="3">
    <source>
        <dbReference type="Proteomes" id="UP000469670"/>
    </source>
</evidence>
<feature type="non-terminal residue" evidence="2">
    <location>
        <position position="1"/>
    </location>
</feature>
<evidence type="ECO:0000259" key="1">
    <source>
        <dbReference type="Pfam" id="PF09856"/>
    </source>
</evidence>
<protein>
    <submittedName>
        <fullName evidence="2">DUF2083 domain-containing protein</fullName>
    </submittedName>
</protein>
<feature type="domain" description="Short-chain fatty acyl coenzyme A regulators C-terminal" evidence="1">
    <location>
        <begin position="2"/>
        <end position="44"/>
    </location>
</feature>
<organism evidence="2 3">
    <name type="scientific">Streptomyces parvus</name>
    <dbReference type="NCBI Taxonomy" id="66428"/>
    <lineage>
        <taxon>Bacteria</taxon>
        <taxon>Bacillati</taxon>
        <taxon>Actinomycetota</taxon>
        <taxon>Actinomycetes</taxon>
        <taxon>Kitasatosporales</taxon>
        <taxon>Streptomycetaceae</taxon>
        <taxon>Streptomyces</taxon>
    </lineage>
</organism>